<gene>
    <name evidence="3" type="ORF">EUGRSUZ_L00653</name>
</gene>
<dbReference type="EMBL" id="KK198793">
    <property type="protein sequence ID" value="KCW45578.1"/>
    <property type="molecule type" value="Genomic_DNA"/>
</dbReference>
<evidence type="ECO:0000313" key="2">
    <source>
        <dbReference type="EMBL" id="KAK2633045.1"/>
    </source>
</evidence>
<keyword evidence="1" id="KW-0472">Membrane</keyword>
<evidence type="ECO:0000256" key="1">
    <source>
        <dbReference type="SAM" id="Phobius"/>
    </source>
</evidence>
<keyword evidence="1" id="KW-0812">Transmembrane</keyword>
<dbReference type="Proteomes" id="UP000030711">
    <property type="component" value="Unassembled WGS sequence"/>
</dbReference>
<dbReference type="PANTHER" id="PTHR31170:SF25">
    <property type="entry name" value="BNAA09G04570D PROTEIN"/>
    <property type="match status" value="1"/>
</dbReference>
<dbReference type="InParanoid" id="A0A058ZUV4"/>
<dbReference type="PANTHER" id="PTHR31170">
    <property type="entry name" value="BNAC04G53230D PROTEIN"/>
    <property type="match status" value="1"/>
</dbReference>
<reference evidence="2" key="4">
    <citation type="submission" date="2023-07" db="EMBL/GenBank/DDBJ databases">
        <authorList>
            <person name="Myburg A.A."/>
            <person name="Grattapaglia D."/>
            <person name="Tuskan G.A."/>
            <person name="Hellsten U."/>
            <person name="Hayes R.D."/>
            <person name="Grimwood J."/>
            <person name="Jenkins J."/>
            <person name="Lindquist E."/>
            <person name="Tice H."/>
            <person name="Bauer D."/>
            <person name="Goodstein D.M."/>
            <person name="Dubchak I."/>
            <person name="Poliakov A."/>
            <person name="Mizrachi E."/>
            <person name="Kullan A.R."/>
            <person name="Hussey S.G."/>
            <person name="Pinard D."/>
            <person name="Van D.M."/>
            <person name="Singh P."/>
            <person name="Van J.I."/>
            <person name="Silva-Junior O.B."/>
            <person name="Togawa R.C."/>
            <person name="Pappas M.R."/>
            <person name="Faria D.A."/>
            <person name="Sansaloni C.P."/>
            <person name="Petroli C.D."/>
            <person name="Yang X."/>
            <person name="Ranjan P."/>
            <person name="Tschaplinski T.J."/>
            <person name="Ye C.Y."/>
            <person name="Li T."/>
            <person name="Sterck L."/>
            <person name="Vanneste K."/>
            <person name="Murat F."/>
            <person name="Soler M."/>
            <person name="Clemente H.S."/>
            <person name="Saidi N."/>
            <person name="Cassan-Wang H."/>
            <person name="Dunand C."/>
            <person name="Hefer C.A."/>
            <person name="Bornberg-Bauer E."/>
            <person name="Kersting A.R."/>
            <person name="Vining K."/>
            <person name="Amarasinghe V."/>
            <person name="Ranik M."/>
            <person name="Naithani S."/>
            <person name="Elser J."/>
            <person name="Boyd A.E."/>
            <person name="Liston A."/>
            <person name="Spatafora J.W."/>
            <person name="Dharmwardhana P."/>
            <person name="Raja R."/>
            <person name="Sullivan C."/>
            <person name="Romanel E."/>
            <person name="Alves-Ferreira M."/>
            <person name="Kulheim C."/>
            <person name="Foley W."/>
            <person name="Carocha V."/>
            <person name="Paiva J."/>
            <person name="Kudrna D."/>
            <person name="Brommonschenkel S.H."/>
            <person name="Pasquali G."/>
            <person name="Byrne M."/>
            <person name="Rigault P."/>
            <person name="Tibbits J."/>
            <person name="Spokevicius A."/>
            <person name="Jones R.C."/>
            <person name="Steane D.A."/>
            <person name="Vaillancourt R.E."/>
            <person name="Potts B.M."/>
            <person name="Joubert F."/>
            <person name="Barry K."/>
            <person name="Pappas G.J."/>
            <person name="Strauss S.H."/>
            <person name="Jaiswal P."/>
            <person name="Grima-Pettenati J."/>
            <person name="Salse J."/>
            <person name="Van D.P."/>
            <person name="Rokhsar D.S."/>
            <person name="Schmutz J."/>
        </authorList>
    </citation>
    <scope>NUCLEOTIDE SEQUENCE</scope>
    <source>
        <tissue evidence="2">Leaf extractions</tissue>
    </source>
</reference>
<sequence length="268" mass="30651">MAPSSPHRGVQHTLSSRGLAKLALRFFSSLRPTDCPLNCLGKARLDFNLLPLEGELHCLELFQWSLLYQGSKLVATQQSSQTGLQFLHCVMELQKKGIKFINREVESFKNIHLKDGTLEIPRLVILDTAMSLFLNLGAFEQCHFNCGNDTTTYLFFMDDLIDYAEQMRHLHNCGIMRHGLESDAEVADFFNQICKEMVLVSSRSYLSYLSKDVNTYFGNKWNGWIAILELKYFSNPWSIISLIAAFILHLLTLIQTLYGVFGYYRPSS</sequence>
<feature type="transmembrane region" description="Helical" evidence="1">
    <location>
        <begin position="237"/>
        <end position="264"/>
    </location>
</feature>
<accession>A0A058ZUV4</accession>
<keyword evidence="4" id="KW-1185">Reference proteome</keyword>
<proteinExistence type="predicted"/>
<dbReference type="EMBL" id="MU848280">
    <property type="protein sequence ID" value="KAK2633045.1"/>
    <property type="molecule type" value="Genomic_DNA"/>
</dbReference>
<evidence type="ECO:0000313" key="4">
    <source>
        <dbReference type="Proteomes" id="UP000030711"/>
    </source>
</evidence>
<name>A0A058ZUV4_EUCGR</name>
<reference evidence="2" key="3">
    <citation type="submission" date="2023-04" db="EMBL/GenBank/DDBJ databases">
        <title>WGS assembly of Eucalyptus grandis.</title>
        <authorList>
            <person name="Myburg A."/>
            <person name="Grattapaglia D."/>
            <person name="Tuskan G."/>
            <person name="Hellsten U."/>
            <person name="Hayes R."/>
            <person name="Grimwood J."/>
            <person name="Jenkins J."/>
            <person name="Lindquist E."/>
            <person name="Tice H."/>
            <person name="Bauer D."/>
            <person name="Goodstein D."/>
            <person name="Dubchak I."/>
            <person name="Poliakov A."/>
            <person name="Mizrachi E."/>
            <person name="Kullan A."/>
            <person name="Hussey S."/>
            <person name="Pinard D."/>
            <person name="Van D."/>
            <person name="Singh P."/>
            <person name="Van J."/>
            <person name="Silva-Junior O."/>
            <person name="Togawa R."/>
            <person name="Pappas M."/>
            <person name="Faria D."/>
            <person name="Sansaloni C."/>
            <person name="Petroli C."/>
            <person name="Yang X."/>
            <person name="Ranjan P."/>
            <person name="Tschaplinski T."/>
            <person name="Ye C."/>
            <person name="Li T."/>
            <person name="Sterck L."/>
            <person name="Vanneste K."/>
            <person name="Murat F."/>
            <person name="Soler M."/>
            <person name="Clemente H."/>
            <person name="Saidi N."/>
            <person name="Cassan-Wang H."/>
            <person name="Dunand C."/>
            <person name="Hefer C."/>
            <person name="Bornberg-Bauer E."/>
            <person name="Kersting A."/>
            <person name="Vining K."/>
            <person name="Amarasinghe V."/>
            <person name="Ranik M."/>
            <person name="Naithani S."/>
            <person name="Elser J."/>
            <person name="Boyd A."/>
            <person name="Liston A."/>
            <person name="Spatafora J."/>
            <person name="Dharmwardhana P."/>
            <person name="Raja R."/>
            <person name="Sullivan C."/>
            <person name="Romanel E."/>
            <person name="Alves-Ferreira M."/>
            <person name="Kulheim C."/>
            <person name="Foley W."/>
            <person name="Carocha V."/>
            <person name="Paiva J."/>
            <person name="Kudrna D."/>
            <person name="Brommonschenkel S."/>
            <person name="Pasquali G."/>
            <person name="Byrne M."/>
            <person name="Rigault P."/>
            <person name="Tibbits J."/>
            <person name="Spokevicius A."/>
            <person name="Jones R."/>
            <person name="Steane D."/>
            <person name="Vaillancourt R."/>
            <person name="Potts B."/>
            <person name="Joubert F."/>
            <person name="Barry K."/>
            <person name="Pappas G."/>
            <person name="Strauss S."/>
            <person name="Jaiswal P."/>
            <person name="Grima-Pettenati J."/>
            <person name="Salse J."/>
            <person name="Van D."/>
            <person name="Rokhsar D."/>
            <person name="Schmutz J."/>
        </authorList>
    </citation>
    <scope>NUCLEOTIDE SEQUENCE</scope>
    <source>
        <tissue evidence="2">Leaf extractions</tissue>
    </source>
</reference>
<reference evidence="2" key="2">
    <citation type="journal article" date="2014" name="Nature">
        <title>The genome of Eucalyptus grandis.</title>
        <authorList>
            <person name="Myburg A.A."/>
            <person name="Grattapaglia D."/>
            <person name="Tuskan G.A."/>
            <person name="Hellsten U."/>
            <person name="Hayes R.D."/>
            <person name="Grimwood J."/>
            <person name="Jenkins J."/>
            <person name="Lindquist E."/>
            <person name="Tice H."/>
            <person name="Bauer D."/>
            <person name="Goodstein D.M."/>
            <person name="Dubchak I."/>
            <person name="Poliakov A."/>
            <person name="Mizrachi E."/>
            <person name="Kullan A.R."/>
            <person name="Hussey S.G."/>
            <person name="Pinard D."/>
            <person name="van der Merwe K."/>
            <person name="Singh P."/>
            <person name="van Jaarsveld I."/>
            <person name="Silva-Junior O.B."/>
            <person name="Togawa R.C."/>
            <person name="Pappas M.R."/>
            <person name="Faria D.A."/>
            <person name="Sansaloni C.P."/>
            <person name="Petroli C.D."/>
            <person name="Yang X."/>
            <person name="Ranjan P."/>
            <person name="Tschaplinski T.J."/>
            <person name="Ye C.Y."/>
            <person name="Li T."/>
            <person name="Sterck L."/>
            <person name="Vanneste K."/>
            <person name="Murat F."/>
            <person name="Soler M."/>
            <person name="Clemente H.S."/>
            <person name="Saidi N."/>
            <person name="Cassan-Wang H."/>
            <person name="Dunand C."/>
            <person name="Hefer C.A."/>
            <person name="Bornberg-Bauer E."/>
            <person name="Kersting A.R."/>
            <person name="Vining K."/>
            <person name="Amarasinghe V."/>
            <person name="Ranik M."/>
            <person name="Naithani S."/>
            <person name="Elser J."/>
            <person name="Boyd A.E."/>
            <person name="Liston A."/>
            <person name="Spatafora J.W."/>
            <person name="Dharmwardhana P."/>
            <person name="Raja R."/>
            <person name="Sullivan C."/>
            <person name="Romanel E."/>
            <person name="Alves-Ferreira M."/>
            <person name="Kulheim C."/>
            <person name="Foley W."/>
            <person name="Carocha V."/>
            <person name="Paiva J."/>
            <person name="Kudrna D."/>
            <person name="Brommonschenkel S.H."/>
            <person name="Pasquali G."/>
            <person name="Byrne M."/>
            <person name="Rigault P."/>
            <person name="Tibbits J."/>
            <person name="Spokevicius A."/>
            <person name="Jones R.C."/>
            <person name="Steane D.A."/>
            <person name="Vaillancourt R.E."/>
            <person name="Potts B.M."/>
            <person name="Joubert F."/>
            <person name="Barry K."/>
            <person name="Pappas G.J."/>
            <person name="Strauss S.H."/>
            <person name="Jaiswal P."/>
            <person name="Grima-Pettenati J."/>
            <person name="Salse J."/>
            <person name="Van de Peer Y."/>
            <person name="Rokhsar D.S."/>
            <person name="Schmutz J."/>
        </authorList>
    </citation>
    <scope>NUCLEOTIDE SEQUENCE</scope>
    <source>
        <tissue evidence="2">Leaf extractions</tissue>
    </source>
</reference>
<keyword evidence="1" id="KW-1133">Transmembrane helix</keyword>
<dbReference type="Gramene" id="KCW45578">
    <property type="protein sequence ID" value="KCW45578"/>
    <property type="gene ID" value="EUGRSUZ_L00653"/>
</dbReference>
<dbReference type="STRING" id="71139.A0A058ZUV4"/>
<evidence type="ECO:0000313" key="3">
    <source>
        <dbReference type="EMBL" id="KCW45578.1"/>
    </source>
</evidence>
<protein>
    <submittedName>
        <fullName evidence="3">Uncharacterized protein</fullName>
    </submittedName>
</protein>
<reference evidence="3" key="1">
    <citation type="submission" date="2013-07" db="EMBL/GenBank/DDBJ databases">
        <title>The genome of Eucalyptus grandis.</title>
        <authorList>
            <person name="Schmutz J."/>
            <person name="Hayes R."/>
            <person name="Myburg A."/>
            <person name="Tuskan G."/>
            <person name="Grattapaglia D."/>
            <person name="Rokhsar D.S."/>
        </authorList>
    </citation>
    <scope>NUCLEOTIDE SEQUENCE</scope>
    <source>
        <tissue evidence="3">Leaf extractions</tissue>
    </source>
</reference>
<organism evidence="3">
    <name type="scientific">Eucalyptus grandis</name>
    <name type="common">Flooded gum</name>
    <dbReference type="NCBI Taxonomy" id="71139"/>
    <lineage>
        <taxon>Eukaryota</taxon>
        <taxon>Viridiplantae</taxon>
        <taxon>Streptophyta</taxon>
        <taxon>Embryophyta</taxon>
        <taxon>Tracheophyta</taxon>
        <taxon>Spermatophyta</taxon>
        <taxon>Magnoliopsida</taxon>
        <taxon>eudicotyledons</taxon>
        <taxon>Gunneridae</taxon>
        <taxon>Pentapetalae</taxon>
        <taxon>rosids</taxon>
        <taxon>malvids</taxon>
        <taxon>Myrtales</taxon>
        <taxon>Myrtaceae</taxon>
        <taxon>Myrtoideae</taxon>
        <taxon>Eucalypteae</taxon>
        <taxon>Eucalyptus</taxon>
    </lineage>
</organism>
<dbReference type="InterPro" id="IPR004158">
    <property type="entry name" value="DUF247_pln"/>
</dbReference>
<dbReference type="AlphaFoldDB" id="A0A058ZUV4"/>
<dbReference type="Pfam" id="PF03140">
    <property type="entry name" value="DUF247"/>
    <property type="match status" value="1"/>
</dbReference>